<dbReference type="InterPro" id="IPR036034">
    <property type="entry name" value="PDZ_sf"/>
</dbReference>
<keyword evidence="11" id="KW-1185">Reference proteome</keyword>
<keyword evidence="3" id="KW-0677">Repeat</keyword>
<proteinExistence type="predicted"/>
<gene>
    <name evidence="10" type="ORF">LV82_00691</name>
</gene>
<feature type="active site" description="Charge relay system" evidence="6">
    <location>
        <position position="118"/>
    </location>
</feature>
<evidence type="ECO:0000259" key="9">
    <source>
        <dbReference type="PROSITE" id="PS50106"/>
    </source>
</evidence>
<organism evidence="10 11">
    <name type="scientific">Albidovulum inexpectatum</name>
    <dbReference type="NCBI Taxonomy" id="196587"/>
    <lineage>
        <taxon>Bacteria</taxon>
        <taxon>Pseudomonadati</taxon>
        <taxon>Pseudomonadota</taxon>
        <taxon>Alphaproteobacteria</taxon>
        <taxon>Rhodobacterales</taxon>
        <taxon>Paracoccaceae</taxon>
        <taxon>Albidovulum</taxon>
    </lineage>
</organism>
<feature type="binding site" evidence="7">
    <location>
        <position position="118"/>
    </location>
    <ligand>
        <name>substrate</name>
    </ligand>
</feature>
<feature type="binding site" evidence="7">
    <location>
        <position position="148"/>
    </location>
    <ligand>
        <name>substrate</name>
    </ligand>
</feature>
<evidence type="ECO:0000256" key="1">
    <source>
        <dbReference type="ARBA" id="ARBA00022670"/>
    </source>
</evidence>
<dbReference type="SUPFAM" id="SSF50494">
    <property type="entry name" value="Trypsin-like serine proteases"/>
    <property type="match status" value="1"/>
</dbReference>
<keyword evidence="4" id="KW-0378">Hydrolase</keyword>
<dbReference type="Gene3D" id="2.40.10.120">
    <property type="match status" value="1"/>
</dbReference>
<dbReference type="InterPro" id="IPR051201">
    <property type="entry name" value="Chloro_Bact_Ser_Proteases"/>
</dbReference>
<evidence type="ECO:0000256" key="8">
    <source>
        <dbReference type="SAM" id="SignalP"/>
    </source>
</evidence>
<dbReference type="Pfam" id="PF13365">
    <property type="entry name" value="Trypsin_2"/>
    <property type="match status" value="1"/>
</dbReference>
<dbReference type="RefSeq" id="WP_104069341.1">
    <property type="nucleotide sequence ID" value="NZ_PRDS01000002.1"/>
</dbReference>
<dbReference type="Proteomes" id="UP000239736">
    <property type="component" value="Unassembled WGS sequence"/>
</dbReference>
<dbReference type="EMBL" id="PRDS01000002">
    <property type="protein sequence ID" value="PPB81483.1"/>
    <property type="molecule type" value="Genomic_DNA"/>
</dbReference>
<keyword evidence="1 10" id="KW-0645">Protease</keyword>
<dbReference type="Gene3D" id="2.30.42.10">
    <property type="match status" value="1"/>
</dbReference>
<comment type="caution">
    <text evidence="10">The sequence shown here is derived from an EMBL/GenBank/DDBJ whole genome shotgun (WGS) entry which is preliminary data.</text>
</comment>
<reference evidence="10 11" key="1">
    <citation type="submission" date="2018-01" db="EMBL/GenBank/DDBJ databases">
        <title>Genomic Encyclopedia of Archaeal and Bacterial Type Strains, Phase II (KMG-II): from individual species to whole genera.</title>
        <authorList>
            <person name="Goeker M."/>
        </authorList>
    </citation>
    <scope>NUCLEOTIDE SEQUENCE [LARGE SCALE GENOMIC DNA]</scope>
    <source>
        <strain evidence="10 11">DSM 12048</strain>
    </source>
</reference>
<dbReference type="SUPFAM" id="SSF50156">
    <property type="entry name" value="PDZ domain-like"/>
    <property type="match status" value="1"/>
</dbReference>
<dbReference type="PRINTS" id="PR00834">
    <property type="entry name" value="PROTEASES2C"/>
</dbReference>
<keyword evidence="5" id="KW-0720">Serine protease</keyword>
<dbReference type="PANTHER" id="PTHR43343">
    <property type="entry name" value="PEPTIDASE S12"/>
    <property type="match status" value="1"/>
</dbReference>
<feature type="active site" description="Charge relay system" evidence="6">
    <location>
        <position position="222"/>
    </location>
</feature>
<feature type="chain" id="PRO_5039641786" evidence="8">
    <location>
        <begin position="26"/>
        <end position="374"/>
    </location>
</feature>
<evidence type="ECO:0000313" key="10">
    <source>
        <dbReference type="EMBL" id="PPB81483.1"/>
    </source>
</evidence>
<keyword evidence="2 8" id="KW-0732">Signal</keyword>
<dbReference type="GO" id="GO:0004252">
    <property type="term" value="F:serine-type endopeptidase activity"/>
    <property type="evidence" value="ECO:0007669"/>
    <property type="project" value="InterPro"/>
</dbReference>
<dbReference type="NCBIfam" id="TIGR02037">
    <property type="entry name" value="degP_htrA_DO"/>
    <property type="match status" value="1"/>
</dbReference>
<dbReference type="InterPro" id="IPR011782">
    <property type="entry name" value="Pept_S1C_Do"/>
</dbReference>
<evidence type="ECO:0000256" key="5">
    <source>
        <dbReference type="ARBA" id="ARBA00022825"/>
    </source>
</evidence>
<feature type="binding site" evidence="7">
    <location>
        <begin position="220"/>
        <end position="222"/>
    </location>
    <ligand>
        <name>substrate</name>
    </ligand>
</feature>
<dbReference type="Pfam" id="PF13180">
    <property type="entry name" value="PDZ_2"/>
    <property type="match status" value="1"/>
</dbReference>
<dbReference type="PANTHER" id="PTHR43343:SF3">
    <property type="entry name" value="PROTEASE DO-LIKE 8, CHLOROPLASTIC"/>
    <property type="match status" value="1"/>
</dbReference>
<dbReference type="SMART" id="SM00228">
    <property type="entry name" value="PDZ"/>
    <property type="match status" value="1"/>
</dbReference>
<evidence type="ECO:0000256" key="7">
    <source>
        <dbReference type="PIRSR" id="PIRSR611782-2"/>
    </source>
</evidence>
<accession>A0A2S5JJ52</accession>
<dbReference type="InterPro" id="IPR009003">
    <property type="entry name" value="Peptidase_S1_PA"/>
</dbReference>
<evidence type="ECO:0000313" key="11">
    <source>
        <dbReference type="Proteomes" id="UP000239736"/>
    </source>
</evidence>
<sequence>MKELMKHRISALAVAAMLGAGMIGAVSPIAAVPAFAEAASEGYVDLVEQVAPAVVYIEVTQRADVAQLPDTAPIEEFMRRFGMPAPMPGIPGQIGREIRGVGTGFIISPDGQIVTNAHVVDGADEVKVTLGDGRSFQARIVGADPATDIALLRIDAGEELPTVRFGNSDELKVGQPVVAIGNPFGLGNSVTAGIVSALGRDINSGPFDNYIQTDAAINKGNSGGPLFNTRGEVVGINTAIFSPSGGSVGIGFAVPAETAKKVVADLADDGMVERGWLGVQIQPVTEDIAAALGFDRPKGVLIANVDRDTPADKAGIMRGDIVMAVDGEKVDSPRDLTRAIATSAPGSKVRIELLRAGVEKTVEVTLGKRPEQAS</sequence>
<feature type="active site" description="Charge relay system" evidence="6">
    <location>
        <position position="148"/>
    </location>
</feature>
<dbReference type="InterPro" id="IPR001940">
    <property type="entry name" value="Peptidase_S1C"/>
</dbReference>
<dbReference type="GO" id="GO:0006508">
    <property type="term" value="P:proteolysis"/>
    <property type="evidence" value="ECO:0007669"/>
    <property type="project" value="UniProtKB-KW"/>
</dbReference>
<dbReference type="InterPro" id="IPR001478">
    <property type="entry name" value="PDZ"/>
</dbReference>
<dbReference type="PROSITE" id="PS50106">
    <property type="entry name" value="PDZ"/>
    <property type="match status" value="1"/>
</dbReference>
<evidence type="ECO:0000256" key="2">
    <source>
        <dbReference type="ARBA" id="ARBA00022729"/>
    </source>
</evidence>
<evidence type="ECO:0000256" key="6">
    <source>
        <dbReference type="PIRSR" id="PIRSR611782-1"/>
    </source>
</evidence>
<dbReference type="OrthoDB" id="9758917at2"/>
<name>A0A2S5JJ52_9RHOB</name>
<dbReference type="AlphaFoldDB" id="A0A2S5JJ52"/>
<feature type="domain" description="PDZ" evidence="9">
    <location>
        <begin position="278"/>
        <end position="357"/>
    </location>
</feature>
<feature type="signal peptide" evidence="8">
    <location>
        <begin position="1"/>
        <end position="25"/>
    </location>
</feature>
<dbReference type="CDD" id="cd10839">
    <property type="entry name" value="cpPDZ1_DegP-like"/>
    <property type="match status" value="1"/>
</dbReference>
<evidence type="ECO:0000256" key="3">
    <source>
        <dbReference type="ARBA" id="ARBA00022737"/>
    </source>
</evidence>
<protein>
    <submittedName>
        <fullName evidence="10">Serine protease Do</fullName>
    </submittedName>
</protein>
<evidence type="ECO:0000256" key="4">
    <source>
        <dbReference type="ARBA" id="ARBA00022801"/>
    </source>
</evidence>